<accession>A0A1V9X146</accession>
<protein>
    <submittedName>
        <fullName evidence="2">Uncharacterized protein</fullName>
    </submittedName>
</protein>
<feature type="compositionally biased region" description="Low complexity" evidence="1">
    <location>
        <begin position="92"/>
        <end position="107"/>
    </location>
</feature>
<comment type="caution">
    <text evidence="2">The sequence shown here is derived from an EMBL/GenBank/DDBJ whole genome shotgun (WGS) entry which is preliminary data.</text>
</comment>
<gene>
    <name evidence="2" type="ORF">BIW11_13595</name>
</gene>
<organism evidence="2 3">
    <name type="scientific">Tropilaelaps mercedesae</name>
    <dbReference type="NCBI Taxonomy" id="418985"/>
    <lineage>
        <taxon>Eukaryota</taxon>
        <taxon>Metazoa</taxon>
        <taxon>Ecdysozoa</taxon>
        <taxon>Arthropoda</taxon>
        <taxon>Chelicerata</taxon>
        <taxon>Arachnida</taxon>
        <taxon>Acari</taxon>
        <taxon>Parasitiformes</taxon>
        <taxon>Mesostigmata</taxon>
        <taxon>Gamasina</taxon>
        <taxon>Dermanyssoidea</taxon>
        <taxon>Laelapidae</taxon>
        <taxon>Tropilaelaps</taxon>
    </lineage>
</organism>
<dbReference type="AlphaFoldDB" id="A0A1V9X146"/>
<dbReference type="EMBL" id="MNPL01029163">
    <property type="protein sequence ID" value="OQR67315.1"/>
    <property type="molecule type" value="Genomic_DNA"/>
</dbReference>
<feature type="region of interest" description="Disordered" evidence="1">
    <location>
        <begin position="92"/>
        <end position="137"/>
    </location>
</feature>
<proteinExistence type="predicted"/>
<keyword evidence="3" id="KW-1185">Reference proteome</keyword>
<evidence type="ECO:0000313" key="2">
    <source>
        <dbReference type="EMBL" id="OQR67315.1"/>
    </source>
</evidence>
<sequence length="137" mass="14526">MIQQVISSMVDINRHATVVSQGTSADGNSINYHINIAESEGYQEGFKRLLTVRALLRVAFNSVNALEGRPPEDFSALNQPAASRGEFTRVFSASASAASDSGSTSEAQASAPPEEQQVKDEEDTGVDVKPSADGPIE</sequence>
<reference evidence="2 3" key="1">
    <citation type="journal article" date="2017" name="Gigascience">
        <title>Draft genome of the honey bee ectoparasitic mite, Tropilaelaps mercedesae, is shaped by the parasitic life history.</title>
        <authorList>
            <person name="Dong X."/>
            <person name="Armstrong S.D."/>
            <person name="Xia D."/>
            <person name="Makepeace B.L."/>
            <person name="Darby A.C."/>
            <person name="Kadowaki T."/>
        </authorList>
    </citation>
    <scope>NUCLEOTIDE SEQUENCE [LARGE SCALE GENOMIC DNA]</scope>
    <source>
        <strain evidence="2">Wuxi-XJTLU</strain>
    </source>
</reference>
<feature type="non-terminal residue" evidence="2">
    <location>
        <position position="137"/>
    </location>
</feature>
<evidence type="ECO:0000313" key="3">
    <source>
        <dbReference type="Proteomes" id="UP000192247"/>
    </source>
</evidence>
<dbReference type="Proteomes" id="UP000192247">
    <property type="component" value="Unassembled WGS sequence"/>
</dbReference>
<evidence type="ECO:0000256" key="1">
    <source>
        <dbReference type="SAM" id="MobiDB-lite"/>
    </source>
</evidence>
<name>A0A1V9X146_9ACAR</name>
<dbReference type="InParanoid" id="A0A1V9X146"/>